<dbReference type="InterPro" id="IPR002698">
    <property type="entry name" value="FTHF_cligase"/>
</dbReference>
<feature type="binding site" evidence="4">
    <location>
        <begin position="12"/>
        <end position="16"/>
    </location>
    <ligand>
        <name>ATP</name>
        <dbReference type="ChEBI" id="CHEBI:30616"/>
    </ligand>
</feature>
<keyword evidence="2 4" id="KW-0547">Nucleotide-binding</keyword>
<dbReference type="Gene3D" id="3.40.50.10420">
    <property type="entry name" value="NagB/RpiA/CoA transferase-like"/>
    <property type="match status" value="1"/>
</dbReference>
<keyword evidence="6" id="KW-0436">Ligase</keyword>
<evidence type="ECO:0000256" key="1">
    <source>
        <dbReference type="ARBA" id="ARBA00010638"/>
    </source>
</evidence>
<dbReference type="GO" id="GO:0005524">
    <property type="term" value="F:ATP binding"/>
    <property type="evidence" value="ECO:0007669"/>
    <property type="project" value="UniProtKB-KW"/>
</dbReference>
<dbReference type="GO" id="GO:0030272">
    <property type="term" value="F:5-formyltetrahydrofolate cyclo-ligase activity"/>
    <property type="evidence" value="ECO:0007669"/>
    <property type="project" value="UniProtKB-EC"/>
</dbReference>
<keyword evidence="5" id="KW-0460">Magnesium</keyword>
<sequence>MLQFQSKVAQSKDLIRKLCKLIRHKLYCDNETAKISHKITENILNSEIFKNSKNIMLFYPLKEEINLLALLENKDKNFYFPKCDGENLLVCPNCDKFEQNKYKIFEPVSKPVDDPSILDIIFVPALCADMSFYRLGYGCGYYDKFLSNPKIKAKKIIPIAKDLLCKDLPLDEFDIKCDYIVCETGFIN</sequence>
<evidence type="ECO:0000256" key="5">
    <source>
        <dbReference type="RuleBase" id="RU361279"/>
    </source>
</evidence>
<comment type="cofactor">
    <cofactor evidence="5">
        <name>Mg(2+)</name>
        <dbReference type="ChEBI" id="CHEBI:18420"/>
    </cofactor>
</comment>
<dbReference type="GO" id="GO:0009396">
    <property type="term" value="P:folic acid-containing compound biosynthetic process"/>
    <property type="evidence" value="ECO:0007669"/>
    <property type="project" value="TreeGrafter"/>
</dbReference>
<dbReference type="Pfam" id="PF01812">
    <property type="entry name" value="5-FTHF_cyc-lig"/>
    <property type="match status" value="1"/>
</dbReference>
<dbReference type="EC" id="6.3.3.2" evidence="5"/>
<keyword evidence="5" id="KW-0479">Metal-binding</keyword>
<feature type="binding site" evidence="4">
    <location>
        <begin position="134"/>
        <end position="142"/>
    </location>
    <ligand>
        <name>ATP</name>
        <dbReference type="ChEBI" id="CHEBI:30616"/>
    </ligand>
</feature>
<comment type="similarity">
    <text evidence="1 5">Belongs to the 5-formyltetrahydrofolate cyclo-ligase family.</text>
</comment>
<gene>
    <name evidence="6" type="ORF">IAA86_02860</name>
</gene>
<dbReference type="NCBIfam" id="TIGR02727">
    <property type="entry name" value="MTHFS_bact"/>
    <property type="match status" value="1"/>
</dbReference>
<protein>
    <recommendedName>
        <fullName evidence="5">5-formyltetrahydrofolate cyclo-ligase</fullName>
        <ecNumber evidence="5">6.3.3.2</ecNumber>
    </recommendedName>
</protein>
<dbReference type="EMBL" id="DVJQ01000025">
    <property type="protein sequence ID" value="HIS73943.1"/>
    <property type="molecule type" value="Genomic_DNA"/>
</dbReference>
<comment type="catalytic activity">
    <reaction evidence="5">
        <text>(6S)-5-formyl-5,6,7,8-tetrahydrofolate + ATP = (6R)-5,10-methenyltetrahydrofolate + ADP + phosphate</text>
        <dbReference type="Rhea" id="RHEA:10488"/>
        <dbReference type="ChEBI" id="CHEBI:30616"/>
        <dbReference type="ChEBI" id="CHEBI:43474"/>
        <dbReference type="ChEBI" id="CHEBI:57455"/>
        <dbReference type="ChEBI" id="CHEBI:57457"/>
        <dbReference type="ChEBI" id="CHEBI:456216"/>
        <dbReference type="EC" id="6.3.3.2"/>
    </reaction>
</comment>
<proteinExistence type="inferred from homology"/>
<dbReference type="SUPFAM" id="SSF100950">
    <property type="entry name" value="NagB/RpiA/CoA transferase-like"/>
    <property type="match status" value="1"/>
</dbReference>
<evidence type="ECO:0000313" key="7">
    <source>
        <dbReference type="Proteomes" id="UP000886865"/>
    </source>
</evidence>
<reference evidence="6" key="2">
    <citation type="journal article" date="2021" name="PeerJ">
        <title>Extensive microbial diversity within the chicken gut microbiome revealed by metagenomics and culture.</title>
        <authorList>
            <person name="Gilroy R."/>
            <person name="Ravi A."/>
            <person name="Getino M."/>
            <person name="Pursley I."/>
            <person name="Horton D.L."/>
            <person name="Alikhan N.F."/>
            <person name="Baker D."/>
            <person name="Gharbi K."/>
            <person name="Hall N."/>
            <person name="Watson M."/>
            <person name="Adriaenssens E.M."/>
            <person name="Foster-Nyarko E."/>
            <person name="Jarju S."/>
            <person name="Secka A."/>
            <person name="Antonio M."/>
            <person name="Oren A."/>
            <person name="Chaudhuri R.R."/>
            <person name="La Ragione R."/>
            <person name="Hildebrand F."/>
            <person name="Pallen M.J."/>
        </authorList>
    </citation>
    <scope>NUCLEOTIDE SEQUENCE</scope>
    <source>
        <strain evidence="6">CHK152-2871</strain>
    </source>
</reference>
<organism evidence="6 7">
    <name type="scientific">Candidatus Galligastranaerophilus intestinavium</name>
    <dbReference type="NCBI Taxonomy" id="2840836"/>
    <lineage>
        <taxon>Bacteria</taxon>
        <taxon>Candidatus Galligastranaerophilus</taxon>
    </lineage>
</organism>
<dbReference type="PIRSF" id="PIRSF006806">
    <property type="entry name" value="FTHF_cligase"/>
    <property type="match status" value="1"/>
</dbReference>
<name>A0A9D1JYF0_9BACT</name>
<keyword evidence="3 4" id="KW-0067">ATP-binding</keyword>
<dbReference type="AlphaFoldDB" id="A0A9D1JYF0"/>
<evidence type="ECO:0000313" key="6">
    <source>
        <dbReference type="EMBL" id="HIS73943.1"/>
    </source>
</evidence>
<feature type="binding site" evidence="4">
    <location>
        <position position="64"/>
    </location>
    <ligand>
        <name>substrate</name>
    </ligand>
</feature>
<dbReference type="InterPro" id="IPR037171">
    <property type="entry name" value="NagB/RpiA_transferase-like"/>
</dbReference>
<evidence type="ECO:0000256" key="3">
    <source>
        <dbReference type="ARBA" id="ARBA00022840"/>
    </source>
</evidence>
<comment type="caution">
    <text evidence="6">The sequence shown here is derived from an EMBL/GenBank/DDBJ whole genome shotgun (WGS) entry which is preliminary data.</text>
</comment>
<evidence type="ECO:0000256" key="4">
    <source>
        <dbReference type="PIRSR" id="PIRSR006806-1"/>
    </source>
</evidence>
<dbReference type="InterPro" id="IPR024185">
    <property type="entry name" value="FTHF_cligase-like_sf"/>
</dbReference>
<dbReference type="GO" id="GO:0046872">
    <property type="term" value="F:metal ion binding"/>
    <property type="evidence" value="ECO:0007669"/>
    <property type="project" value="UniProtKB-KW"/>
</dbReference>
<dbReference type="PANTHER" id="PTHR23407:SF1">
    <property type="entry name" value="5-FORMYLTETRAHYDROFOLATE CYCLO-LIGASE"/>
    <property type="match status" value="1"/>
</dbReference>
<accession>A0A9D1JYF0</accession>
<dbReference type="PANTHER" id="PTHR23407">
    <property type="entry name" value="ATPASE INHIBITOR/5-FORMYLTETRAHYDROFOLATE CYCLO-LIGASE"/>
    <property type="match status" value="1"/>
</dbReference>
<dbReference type="Proteomes" id="UP000886865">
    <property type="component" value="Unassembled WGS sequence"/>
</dbReference>
<reference evidence="6" key="1">
    <citation type="submission" date="2020-10" db="EMBL/GenBank/DDBJ databases">
        <authorList>
            <person name="Gilroy R."/>
        </authorList>
    </citation>
    <scope>NUCLEOTIDE SEQUENCE</scope>
    <source>
        <strain evidence="6">CHK152-2871</strain>
    </source>
</reference>
<evidence type="ECO:0000256" key="2">
    <source>
        <dbReference type="ARBA" id="ARBA00022741"/>
    </source>
</evidence>
<dbReference type="GO" id="GO:0035999">
    <property type="term" value="P:tetrahydrofolate interconversion"/>
    <property type="evidence" value="ECO:0007669"/>
    <property type="project" value="TreeGrafter"/>
</dbReference>